<keyword evidence="2" id="KW-0418">Kinase</keyword>
<keyword evidence="1" id="KW-0812">Transmembrane</keyword>
<keyword evidence="1" id="KW-1133">Transmembrane helix</keyword>
<sequence>MAERKRTRECGTPQGERKGPGKYAFLPWLIMGVGAFSNVIQGKTDNPWLGGAALLTFNSLYIFVVVSA</sequence>
<name>A0A6G4X975_9ACTN</name>
<dbReference type="AlphaFoldDB" id="A0A6G4X975"/>
<keyword evidence="2" id="KW-0808">Transferase</keyword>
<evidence type="ECO:0000256" key="1">
    <source>
        <dbReference type="SAM" id="Phobius"/>
    </source>
</evidence>
<feature type="non-terminal residue" evidence="2">
    <location>
        <position position="68"/>
    </location>
</feature>
<evidence type="ECO:0000313" key="3">
    <source>
        <dbReference type="Proteomes" id="UP000477722"/>
    </source>
</evidence>
<comment type="caution">
    <text evidence="2">The sequence shown here is derived from an EMBL/GenBank/DDBJ whole genome shotgun (WGS) entry which is preliminary data.</text>
</comment>
<dbReference type="Proteomes" id="UP000477722">
    <property type="component" value="Unassembled WGS sequence"/>
</dbReference>
<accession>A0A6G4X975</accession>
<feature type="transmembrane region" description="Helical" evidence="1">
    <location>
        <begin position="47"/>
        <end position="66"/>
    </location>
</feature>
<dbReference type="EMBL" id="JAAKZZ010001125">
    <property type="protein sequence ID" value="NGO74065.1"/>
    <property type="molecule type" value="Genomic_DNA"/>
</dbReference>
<organism evidence="2 3">
    <name type="scientific">Streptomyces boncukensis</name>
    <dbReference type="NCBI Taxonomy" id="2711219"/>
    <lineage>
        <taxon>Bacteria</taxon>
        <taxon>Bacillati</taxon>
        <taxon>Actinomycetota</taxon>
        <taxon>Actinomycetes</taxon>
        <taxon>Kitasatosporales</taxon>
        <taxon>Streptomycetaceae</taxon>
        <taxon>Streptomyces</taxon>
    </lineage>
</organism>
<feature type="transmembrane region" description="Helical" evidence="1">
    <location>
        <begin position="21"/>
        <end position="41"/>
    </location>
</feature>
<proteinExistence type="predicted"/>
<protein>
    <submittedName>
        <fullName evidence="2">Sensor histidine kinase</fullName>
    </submittedName>
</protein>
<keyword evidence="1" id="KW-0472">Membrane</keyword>
<dbReference type="GO" id="GO:0016301">
    <property type="term" value="F:kinase activity"/>
    <property type="evidence" value="ECO:0007669"/>
    <property type="project" value="UniProtKB-KW"/>
</dbReference>
<reference evidence="2 3" key="1">
    <citation type="submission" date="2020-02" db="EMBL/GenBank/DDBJ databases">
        <title>Whole-genome analyses of novel actinobacteria.</title>
        <authorList>
            <person name="Sahin N."/>
            <person name="Tatar D."/>
        </authorList>
    </citation>
    <scope>NUCLEOTIDE SEQUENCE [LARGE SCALE GENOMIC DNA]</scope>
    <source>
        <strain evidence="2 3">SB3404</strain>
    </source>
</reference>
<keyword evidence="3" id="KW-1185">Reference proteome</keyword>
<gene>
    <name evidence="2" type="ORF">G5C65_38265</name>
</gene>
<evidence type="ECO:0000313" key="2">
    <source>
        <dbReference type="EMBL" id="NGO74065.1"/>
    </source>
</evidence>